<dbReference type="InterPro" id="IPR034804">
    <property type="entry name" value="SQR/QFR_C/D"/>
</dbReference>
<evidence type="ECO:0000256" key="1">
    <source>
        <dbReference type="ARBA" id="ARBA00004050"/>
    </source>
</evidence>
<dbReference type="RefSeq" id="WP_093068737.1">
    <property type="nucleotide sequence ID" value="NZ_FNQP01000012.1"/>
</dbReference>
<feature type="transmembrane region" description="Helical" evidence="13">
    <location>
        <begin position="59"/>
        <end position="83"/>
    </location>
</feature>
<dbReference type="AlphaFoldDB" id="A0A1H4DIS0"/>
<keyword evidence="15" id="KW-1185">Reference proteome</keyword>
<dbReference type="CDD" id="cd03499">
    <property type="entry name" value="SQR_TypeC_SdhC"/>
    <property type="match status" value="1"/>
</dbReference>
<protein>
    <recommendedName>
        <fullName evidence="4">Succinate dehydrogenase cytochrome b556 subunit</fullName>
    </recommendedName>
</protein>
<evidence type="ECO:0000256" key="3">
    <source>
        <dbReference type="ARBA" id="ARBA00007244"/>
    </source>
</evidence>
<dbReference type="GO" id="GO:0046872">
    <property type="term" value="F:metal ion binding"/>
    <property type="evidence" value="ECO:0007669"/>
    <property type="project" value="UniProtKB-KW"/>
</dbReference>
<dbReference type="EMBL" id="FNQP01000012">
    <property type="protein sequence ID" value="SEA72733.1"/>
    <property type="molecule type" value="Genomic_DNA"/>
</dbReference>
<keyword evidence="10 13" id="KW-0472">Membrane</keyword>
<evidence type="ECO:0000256" key="11">
    <source>
        <dbReference type="ARBA" id="ARBA00025912"/>
    </source>
</evidence>
<comment type="function">
    <text evidence="1">Membrane-anchoring subunit of succinate dehydrogenase (SDH).</text>
</comment>
<dbReference type="InterPro" id="IPR000701">
    <property type="entry name" value="SuccDH_FuR_B_TM-su"/>
</dbReference>
<feature type="transmembrane region" description="Helical" evidence="13">
    <location>
        <begin position="103"/>
        <end position="124"/>
    </location>
</feature>
<keyword evidence="5 12" id="KW-0349">Heme</keyword>
<dbReference type="GO" id="GO:0006099">
    <property type="term" value="P:tricarboxylic acid cycle"/>
    <property type="evidence" value="ECO:0007669"/>
    <property type="project" value="InterPro"/>
</dbReference>
<comment type="subcellular location">
    <subcellularLocation>
        <location evidence="2">Membrane</location>
        <topology evidence="2">Multi-pass membrane protein</topology>
    </subcellularLocation>
</comment>
<comment type="subunit">
    <text evidence="11">Part of an enzyme complex containing four subunits: a flavoprotein, an iron-sulfur protein, plus two membrane-anchoring proteins, SdhC and SdhD. The complex can form homotrimers.</text>
</comment>
<name>A0A1H4DIS0_9GAMM</name>
<dbReference type="PIRSF" id="PIRSF000178">
    <property type="entry name" value="SDH_cyt_b560"/>
    <property type="match status" value="1"/>
</dbReference>
<dbReference type="PANTHER" id="PTHR10978">
    <property type="entry name" value="SUCCINATE DEHYDROGENASE CYTOCHROME B560 SUBUNIT"/>
    <property type="match status" value="1"/>
</dbReference>
<dbReference type="NCBIfam" id="TIGR02970">
    <property type="entry name" value="succ_dehyd_cytB"/>
    <property type="match status" value="1"/>
</dbReference>
<evidence type="ECO:0000256" key="13">
    <source>
        <dbReference type="SAM" id="Phobius"/>
    </source>
</evidence>
<dbReference type="InterPro" id="IPR018495">
    <property type="entry name" value="Succ_DH_cyt_bsu_CS"/>
</dbReference>
<gene>
    <name evidence="14" type="ORF">SAMN05660964_02265</name>
</gene>
<dbReference type="GO" id="GO:0009055">
    <property type="term" value="F:electron transfer activity"/>
    <property type="evidence" value="ECO:0007669"/>
    <property type="project" value="InterPro"/>
</dbReference>
<evidence type="ECO:0000256" key="6">
    <source>
        <dbReference type="ARBA" id="ARBA00022692"/>
    </source>
</evidence>
<feature type="transmembrane region" description="Helical" evidence="13">
    <location>
        <begin position="26"/>
        <end position="47"/>
    </location>
</feature>
<evidence type="ECO:0000256" key="2">
    <source>
        <dbReference type="ARBA" id="ARBA00004141"/>
    </source>
</evidence>
<reference evidence="14 15" key="1">
    <citation type="submission" date="2016-10" db="EMBL/GenBank/DDBJ databases">
        <authorList>
            <person name="de Groot N.N."/>
        </authorList>
    </citation>
    <scope>NUCLEOTIDE SEQUENCE [LARGE SCALE GENOMIC DNA]</scope>
    <source>
        <strain evidence="14 15">DSM 21228</strain>
    </source>
</reference>
<accession>A0A1H4DIS0</accession>
<evidence type="ECO:0000313" key="14">
    <source>
        <dbReference type="EMBL" id="SEA72733.1"/>
    </source>
</evidence>
<dbReference type="Gene3D" id="1.20.1300.10">
    <property type="entry name" value="Fumarate reductase/succinate dehydrogenase, transmembrane subunit"/>
    <property type="match status" value="1"/>
</dbReference>
<dbReference type="PANTHER" id="PTHR10978:SF5">
    <property type="entry name" value="SUCCINATE DEHYDROGENASE CYTOCHROME B560 SUBUNIT, MITOCHONDRIAL"/>
    <property type="match status" value="1"/>
</dbReference>
<dbReference type="PROSITE" id="PS01000">
    <property type="entry name" value="SDH_CYT_1"/>
    <property type="match status" value="1"/>
</dbReference>
<feature type="binding site" description="axial binding residue" evidence="12">
    <location>
        <position position="82"/>
    </location>
    <ligand>
        <name>heme</name>
        <dbReference type="ChEBI" id="CHEBI:30413"/>
        <note>ligand shared with second transmembrane subunit</note>
    </ligand>
    <ligandPart>
        <name>Fe</name>
        <dbReference type="ChEBI" id="CHEBI:18248"/>
    </ligandPart>
</feature>
<evidence type="ECO:0000256" key="12">
    <source>
        <dbReference type="PIRSR" id="PIRSR000178-1"/>
    </source>
</evidence>
<dbReference type="InterPro" id="IPR014314">
    <property type="entry name" value="Succ_DH_cytb556"/>
</dbReference>
<evidence type="ECO:0000256" key="7">
    <source>
        <dbReference type="ARBA" id="ARBA00022723"/>
    </source>
</evidence>
<dbReference type="GO" id="GO:0016020">
    <property type="term" value="C:membrane"/>
    <property type="evidence" value="ECO:0007669"/>
    <property type="project" value="UniProtKB-SubCell"/>
</dbReference>
<proteinExistence type="inferred from homology"/>
<dbReference type="OrthoDB" id="9799441at2"/>
<keyword evidence="8 13" id="KW-1133">Transmembrane helix</keyword>
<dbReference type="Proteomes" id="UP000199397">
    <property type="component" value="Unassembled WGS sequence"/>
</dbReference>
<keyword evidence="6 13" id="KW-0812">Transmembrane</keyword>
<organism evidence="14 15">
    <name type="scientific">Thiothrix caldifontis</name>
    <dbReference type="NCBI Taxonomy" id="525918"/>
    <lineage>
        <taxon>Bacteria</taxon>
        <taxon>Pseudomonadati</taxon>
        <taxon>Pseudomonadota</taxon>
        <taxon>Gammaproteobacteria</taxon>
        <taxon>Thiotrichales</taxon>
        <taxon>Thiotrichaceae</taxon>
        <taxon>Thiothrix</taxon>
    </lineage>
</organism>
<evidence type="ECO:0000256" key="9">
    <source>
        <dbReference type="ARBA" id="ARBA00023004"/>
    </source>
</evidence>
<evidence type="ECO:0000256" key="4">
    <source>
        <dbReference type="ARBA" id="ARBA00020076"/>
    </source>
</evidence>
<evidence type="ECO:0000256" key="10">
    <source>
        <dbReference type="ARBA" id="ARBA00023136"/>
    </source>
</evidence>
<dbReference type="SUPFAM" id="SSF81343">
    <property type="entry name" value="Fumarate reductase respiratory complex transmembrane subunits"/>
    <property type="match status" value="1"/>
</dbReference>
<evidence type="ECO:0000313" key="15">
    <source>
        <dbReference type="Proteomes" id="UP000199397"/>
    </source>
</evidence>
<dbReference type="STRING" id="525918.SAMN05660964_02265"/>
<dbReference type="PROSITE" id="PS01001">
    <property type="entry name" value="SDH_CYT_2"/>
    <property type="match status" value="1"/>
</dbReference>
<evidence type="ECO:0000256" key="8">
    <source>
        <dbReference type="ARBA" id="ARBA00022989"/>
    </source>
</evidence>
<evidence type="ECO:0000256" key="5">
    <source>
        <dbReference type="ARBA" id="ARBA00022617"/>
    </source>
</evidence>
<keyword evidence="7 12" id="KW-0479">Metal-binding</keyword>
<keyword evidence="9 12" id="KW-0408">Iron</keyword>
<dbReference type="Pfam" id="PF01127">
    <property type="entry name" value="Sdh_cyt"/>
    <property type="match status" value="1"/>
</dbReference>
<comment type="cofactor">
    <cofactor evidence="12">
        <name>heme</name>
        <dbReference type="ChEBI" id="CHEBI:30413"/>
    </cofactor>
    <text evidence="12">The heme is bound between the two transmembrane subunits.</text>
</comment>
<sequence>MKTANKRPLSPHLQVYKPQLTSVLSIMHRGTGVVLAIGTLLVTYWLAAIAGGAESFANANAILGSWFGKLVLFGWSWALFYHLSNGIRHLVWDSGHGFDLPSVYLSGKIAVGASLALTILLWLVA</sequence>
<comment type="similarity">
    <text evidence="3">Belongs to the cytochrome b560 family.</text>
</comment>